<evidence type="ECO:0000259" key="1">
    <source>
        <dbReference type="Pfam" id="PF01789"/>
    </source>
</evidence>
<gene>
    <name evidence="2" type="ORF">ZIOFF_054726</name>
</gene>
<comment type="caution">
    <text evidence="2">The sequence shown here is derived from an EMBL/GenBank/DDBJ whole genome shotgun (WGS) entry which is preliminary data.</text>
</comment>
<dbReference type="Gene3D" id="3.40.1000.10">
    <property type="entry name" value="Mog1/PsbP, alpha/beta/alpha sandwich"/>
    <property type="match status" value="1"/>
</dbReference>
<feature type="domain" description="PsbP C-terminal" evidence="1">
    <location>
        <begin position="75"/>
        <end position="142"/>
    </location>
</feature>
<organism evidence="2 3">
    <name type="scientific">Zingiber officinale</name>
    <name type="common">Ginger</name>
    <name type="synonym">Amomum zingiber</name>
    <dbReference type="NCBI Taxonomy" id="94328"/>
    <lineage>
        <taxon>Eukaryota</taxon>
        <taxon>Viridiplantae</taxon>
        <taxon>Streptophyta</taxon>
        <taxon>Embryophyta</taxon>
        <taxon>Tracheophyta</taxon>
        <taxon>Spermatophyta</taxon>
        <taxon>Magnoliopsida</taxon>
        <taxon>Liliopsida</taxon>
        <taxon>Zingiberales</taxon>
        <taxon>Zingiberaceae</taxon>
        <taxon>Zingiber</taxon>
    </lineage>
</organism>
<dbReference type="PANTHER" id="PTHR31407">
    <property type="match status" value="1"/>
</dbReference>
<evidence type="ECO:0000313" key="2">
    <source>
        <dbReference type="EMBL" id="KAG6486156.1"/>
    </source>
</evidence>
<dbReference type="SUPFAM" id="SSF55724">
    <property type="entry name" value="Mog1p/PsbP-like"/>
    <property type="match status" value="1"/>
</dbReference>
<keyword evidence="3" id="KW-1185">Reference proteome</keyword>
<dbReference type="GO" id="GO:0009654">
    <property type="term" value="C:photosystem II oxygen evolving complex"/>
    <property type="evidence" value="ECO:0007669"/>
    <property type="project" value="InterPro"/>
</dbReference>
<dbReference type="GO" id="GO:0019898">
    <property type="term" value="C:extrinsic component of membrane"/>
    <property type="evidence" value="ECO:0007669"/>
    <property type="project" value="InterPro"/>
</dbReference>
<reference evidence="2 3" key="1">
    <citation type="submission" date="2020-08" db="EMBL/GenBank/DDBJ databases">
        <title>Plant Genome Project.</title>
        <authorList>
            <person name="Zhang R.-G."/>
        </authorList>
    </citation>
    <scope>NUCLEOTIDE SEQUENCE [LARGE SCALE GENOMIC DNA]</scope>
    <source>
        <tissue evidence="2">Rhizome</tissue>
    </source>
</reference>
<dbReference type="GO" id="GO:0015979">
    <property type="term" value="P:photosynthesis"/>
    <property type="evidence" value="ECO:0007669"/>
    <property type="project" value="InterPro"/>
</dbReference>
<dbReference type="EMBL" id="JACMSC010000015">
    <property type="protein sequence ID" value="KAG6486156.1"/>
    <property type="molecule type" value="Genomic_DNA"/>
</dbReference>
<dbReference type="Pfam" id="PF01789">
    <property type="entry name" value="PsbP"/>
    <property type="match status" value="1"/>
</dbReference>
<dbReference type="GO" id="GO:0005509">
    <property type="term" value="F:calcium ion binding"/>
    <property type="evidence" value="ECO:0007669"/>
    <property type="project" value="InterPro"/>
</dbReference>
<dbReference type="InterPro" id="IPR016123">
    <property type="entry name" value="Mog1/PsbP_a/b/a-sand"/>
</dbReference>
<protein>
    <recommendedName>
        <fullName evidence="1">PsbP C-terminal domain-containing protein</fullName>
    </recommendedName>
</protein>
<proteinExistence type="predicted"/>
<dbReference type="Proteomes" id="UP000734854">
    <property type="component" value="Unassembled WGS sequence"/>
</dbReference>
<dbReference type="InterPro" id="IPR002683">
    <property type="entry name" value="PsbP_C"/>
</dbReference>
<sequence>MGSSLPCGGSATAPPPPPRVPVRHLVRLPHFFPPATKAHTAAITSIGRRSSFLFPYLLFFSFSSSSPAATSLLALEYFTDQDKGYSVLRPSSWMQVEKAGATALFEEGKGRNNIGVVVSPVRLSSLKEFGTPEFVADKLIQAERKKVFVNITPCRYSYINTMKWNDRIVKDVDSSYKDPEIKMEDA</sequence>
<name>A0A8J5KMR8_ZINOF</name>
<evidence type="ECO:0000313" key="3">
    <source>
        <dbReference type="Proteomes" id="UP000734854"/>
    </source>
</evidence>
<dbReference type="AlphaFoldDB" id="A0A8J5KMR8"/>
<dbReference type="PANTHER" id="PTHR31407:SF3">
    <property type="entry name" value="PSBP DOMAIN-CONTAINING PROTEIN 2, CHLOROPLASTIC"/>
    <property type="match status" value="1"/>
</dbReference>
<accession>A0A8J5KMR8</accession>